<evidence type="ECO:0000313" key="4">
    <source>
        <dbReference type="Proteomes" id="UP001642464"/>
    </source>
</evidence>
<keyword evidence="1" id="KW-0175">Coiled coil</keyword>
<comment type="caution">
    <text evidence="3">The sequence shown here is derived from an EMBL/GenBank/DDBJ whole genome shotgun (WGS) entry which is preliminary data.</text>
</comment>
<keyword evidence="4" id="KW-1185">Reference proteome</keyword>
<protein>
    <submittedName>
        <fullName evidence="3">Uncharacterized protein</fullName>
    </submittedName>
</protein>
<feature type="compositionally biased region" description="Low complexity" evidence="2">
    <location>
        <begin position="183"/>
        <end position="193"/>
    </location>
</feature>
<dbReference type="Proteomes" id="UP001642464">
    <property type="component" value="Unassembled WGS sequence"/>
</dbReference>
<sequence length="377" mass="40741">VEGERSRLDDQLKRAHGEWEVERQRLSKKCEELHAKAQSFQDDSRRKEEELRSLKERLKSETERKGSLEGKLKELEDHCNNLKLKLQFAKDGRDEGMSKSTSGISRACDGHRTPSVPHTVSGVLSGSLQAPPAPCAAVTPTSSSVAMGQVSPSPLSARQPPAMSSRHASPRHGTTSWMPPPLSNSGSGLPASPYARQRVPSQRDLAVNSTSHAPPVRDLVSQFEKRSTSYGAPTARETSSSVLYTATASSPSSCSSTVRHAIATVPVLSSGHVAVTSSTVRAGSREAPIHVSRRVITPSGSGTAFQVEADPETPNGSHVTHFEDISRNFGMSPMTKRQACTLTRGIRGAGHAQMAYSPPLRTTSVKDTINQFETRYR</sequence>
<name>A0ABP0RND0_9DINO</name>
<accession>A0ABP0RND0</accession>
<organism evidence="3 4">
    <name type="scientific">Durusdinium trenchii</name>
    <dbReference type="NCBI Taxonomy" id="1381693"/>
    <lineage>
        <taxon>Eukaryota</taxon>
        <taxon>Sar</taxon>
        <taxon>Alveolata</taxon>
        <taxon>Dinophyceae</taxon>
        <taxon>Suessiales</taxon>
        <taxon>Symbiodiniaceae</taxon>
        <taxon>Durusdinium</taxon>
    </lineage>
</organism>
<evidence type="ECO:0000313" key="3">
    <source>
        <dbReference type="EMBL" id="CAK9100676.1"/>
    </source>
</evidence>
<gene>
    <name evidence="3" type="ORF">SCF082_LOCUS47098</name>
</gene>
<feature type="coiled-coil region" evidence="1">
    <location>
        <begin position="23"/>
        <end position="92"/>
    </location>
</feature>
<proteinExistence type="predicted"/>
<feature type="compositionally biased region" description="Low complexity" evidence="2">
    <location>
        <begin position="135"/>
        <end position="144"/>
    </location>
</feature>
<dbReference type="EMBL" id="CAXAMM010041678">
    <property type="protein sequence ID" value="CAK9100676.1"/>
    <property type="molecule type" value="Genomic_DNA"/>
</dbReference>
<feature type="region of interest" description="Disordered" evidence="2">
    <location>
        <begin position="93"/>
        <end position="112"/>
    </location>
</feature>
<feature type="non-terminal residue" evidence="3">
    <location>
        <position position="1"/>
    </location>
</feature>
<reference evidence="3 4" key="1">
    <citation type="submission" date="2024-02" db="EMBL/GenBank/DDBJ databases">
        <authorList>
            <person name="Chen Y."/>
            <person name="Shah S."/>
            <person name="Dougan E. K."/>
            <person name="Thang M."/>
            <person name="Chan C."/>
        </authorList>
    </citation>
    <scope>NUCLEOTIDE SEQUENCE [LARGE SCALE GENOMIC DNA]</scope>
</reference>
<feature type="region of interest" description="Disordered" evidence="2">
    <location>
        <begin position="130"/>
        <end position="236"/>
    </location>
</feature>
<evidence type="ECO:0000256" key="1">
    <source>
        <dbReference type="SAM" id="Coils"/>
    </source>
</evidence>
<evidence type="ECO:0000256" key="2">
    <source>
        <dbReference type="SAM" id="MobiDB-lite"/>
    </source>
</evidence>